<dbReference type="Pfam" id="PF14155">
    <property type="entry name" value="DUF4307"/>
    <property type="match status" value="1"/>
</dbReference>
<evidence type="ECO:0008006" key="4">
    <source>
        <dbReference type="Google" id="ProtNLM"/>
    </source>
</evidence>
<feature type="transmembrane region" description="Helical" evidence="1">
    <location>
        <begin position="33"/>
        <end position="51"/>
    </location>
</feature>
<proteinExistence type="predicted"/>
<evidence type="ECO:0000256" key="1">
    <source>
        <dbReference type="SAM" id="Phobius"/>
    </source>
</evidence>
<comment type="caution">
    <text evidence="2">The sequence shown here is derived from an EMBL/GenBank/DDBJ whole genome shotgun (WGS) entry which is preliminary data.</text>
</comment>
<dbReference type="Proteomes" id="UP001142291">
    <property type="component" value="Unassembled WGS sequence"/>
</dbReference>
<reference evidence="2" key="1">
    <citation type="journal article" date="2014" name="Int. J. Syst. Evol. Microbiol.">
        <title>Complete genome sequence of Corynebacterium casei LMG S-19264T (=DSM 44701T), isolated from a smear-ripened cheese.</title>
        <authorList>
            <consortium name="US DOE Joint Genome Institute (JGI-PGF)"/>
            <person name="Walter F."/>
            <person name="Albersmeier A."/>
            <person name="Kalinowski J."/>
            <person name="Ruckert C."/>
        </authorList>
    </citation>
    <scope>NUCLEOTIDE SEQUENCE</scope>
    <source>
        <strain evidence="2">VKM Ac-1940</strain>
    </source>
</reference>
<protein>
    <recommendedName>
        <fullName evidence="4">DUF4307 domain-containing protein</fullName>
    </recommendedName>
</protein>
<keyword evidence="1" id="KW-0472">Membrane</keyword>
<dbReference type="AlphaFoldDB" id="A0A9W6HN93"/>
<keyword evidence="3" id="KW-1185">Reference proteome</keyword>
<accession>A0A9W6HN93</accession>
<dbReference type="RefSeq" id="WP_204963959.1">
    <property type="nucleotide sequence ID" value="NZ_BAAAUR010000001.1"/>
</dbReference>
<dbReference type="InterPro" id="IPR025443">
    <property type="entry name" value="DUF4307"/>
</dbReference>
<evidence type="ECO:0000313" key="2">
    <source>
        <dbReference type="EMBL" id="GLJ95544.1"/>
    </source>
</evidence>
<keyword evidence="1" id="KW-1133">Transmembrane helix</keyword>
<name>A0A9W6HN93_9MICO</name>
<sequence length="142" mass="15548">MTTAPPTSDLSDEVRAELDDRYGRRTSGPRRRWAWIVTGAVAVALVGYFGWSTVAQSIDAVDVDNTAFRLIDPHTVSVEFQVTLRRGAAVTCAIEAQDTDHGIVGWRIVQYPADDAHSRRFTETIPTVAEATTGLATSCWIP</sequence>
<organism evidence="2 3">
    <name type="scientific">Microbacterium dextranolyticum</name>
    <dbReference type="NCBI Taxonomy" id="36806"/>
    <lineage>
        <taxon>Bacteria</taxon>
        <taxon>Bacillati</taxon>
        <taxon>Actinomycetota</taxon>
        <taxon>Actinomycetes</taxon>
        <taxon>Micrococcales</taxon>
        <taxon>Microbacteriaceae</taxon>
        <taxon>Microbacterium</taxon>
    </lineage>
</organism>
<dbReference type="EMBL" id="BSER01000009">
    <property type="protein sequence ID" value="GLJ95544.1"/>
    <property type="molecule type" value="Genomic_DNA"/>
</dbReference>
<evidence type="ECO:0000313" key="3">
    <source>
        <dbReference type="Proteomes" id="UP001142291"/>
    </source>
</evidence>
<gene>
    <name evidence="2" type="ORF">GCM10017591_16070</name>
</gene>
<reference evidence="2" key="2">
    <citation type="submission" date="2023-01" db="EMBL/GenBank/DDBJ databases">
        <authorList>
            <person name="Sun Q."/>
            <person name="Evtushenko L."/>
        </authorList>
    </citation>
    <scope>NUCLEOTIDE SEQUENCE</scope>
    <source>
        <strain evidence="2">VKM Ac-1940</strain>
    </source>
</reference>
<keyword evidence="1" id="KW-0812">Transmembrane</keyword>